<dbReference type="EMBL" id="WMJX01000006">
    <property type="protein sequence ID" value="MTG97394.1"/>
    <property type="molecule type" value="Genomic_DNA"/>
</dbReference>
<evidence type="ECO:0000256" key="1">
    <source>
        <dbReference type="SAM" id="Phobius"/>
    </source>
</evidence>
<comment type="caution">
    <text evidence="2">The sequence shown here is derived from an EMBL/GenBank/DDBJ whole genome shotgun (WGS) entry which is preliminary data.</text>
</comment>
<sequence>MKNIIRIILMYFVGYAILLMLLVFVLPISSKVLIIVLSLITLLLGSLITYQFLKDKKQYNNTLYSHPSHIPMLSDSVNLRGYKKISSKALLFKSAVSNIESYFNSQNLSLVYPNSGKVNYPLDSIVEVKRTSTKIANTSVWSISISEAGGDNNL</sequence>
<keyword evidence="1" id="KW-0472">Membrane</keyword>
<evidence type="ECO:0000313" key="3">
    <source>
        <dbReference type="Proteomes" id="UP000438760"/>
    </source>
</evidence>
<protein>
    <submittedName>
        <fullName evidence="2">Uncharacterized protein</fullName>
    </submittedName>
</protein>
<keyword evidence="1" id="KW-1133">Transmembrane helix</keyword>
<keyword evidence="3" id="KW-1185">Reference proteome</keyword>
<evidence type="ECO:0000313" key="2">
    <source>
        <dbReference type="EMBL" id="MTG97394.1"/>
    </source>
</evidence>
<proteinExistence type="predicted"/>
<organism evidence="2 3">
    <name type="scientific">Myroides albus</name>
    <dbReference type="NCBI Taxonomy" id="2562892"/>
    <lineage>
        <taxon>Bacteria</taxon>
        <taxon>Pseudomonadati</taxon>
        <taxon>Bacteroidota</taxon>
        <taxon>Flavobacteriia</taxon>
        <taxon>Flavobacteriales</taxon>
        <taxon>Flavobacteriaceae</taxon>
        <taxon>Myroides</taxon>
    </lineage>
</organism>
<dbReference type="AlphaFoldDB" id="A0A6I3LHW7"/>
<keyword evidence="1" id="KW-0812">Transmembrane</keyword>
<feature type="transmembrane region" description="Helical" evidence="1">
    <location>
        <begin position="7"/>
        <end position="26"/>
    </location>
</feature>
<reference evidence="2 3" key="1">
    <citation type="submission" date="2019-11" db="EMBL/GenBank/DDBJ databases">
        <title>Genome of Strain BIT-d1.</title>
        <authorList>
            <person name="Yang Y."/>
        </authorList>
    </citation>
    <scope>NUCLEOTIDE SEQUENCE [LARGE SCALE GENOMIC DNA]</scope>
    <source>
        <strain evidence="2 3">BIT-d1</strain>
    </source>
</reference>
<gene>
    <name evidence="2" type="ORF">GJV76_04470</name>
</gene>
<dbReference type="RefSeq" id="WP_155091442.1">
    <property type="nucleotide sequence ID" value="NZ_CP102754.1"/>
</dbReference>
<name>A0A6I3LHW7_9FLAO</name>
<feature type="transmembrane region" description="Helical" evidence="1">
    <location>
        <begin position="32"/>
        <end position="53"/>
    </location>
</feature>
<dbReference type="Proteomes" id="UP000438760">
    <property type="component" value="Unassembled WGS sequence"/>
</dbReference>
<accession>A0A6I3LHW7</accession>